<dbReference type="PATRIC" id="fig|266835.9.peg.6871"/>
<dbReference type="GO" id="GO:0008718">
    <property type="term" value="F:D-amino-acid dehydrogenase activity"/>
    <property type="evidence" value="ECO:0007669"/>
    <property type="project" value="TreeGrafter"/>
</dbReference>
<dbReference type="RefSeq" id="WP_010915911.1">
    <property type="nucleotide sequence ID" value="NC_002679.1"/>
</dbReference>
<evidence type="ECO:0000313" key="4">
    <source>
        <dbReference type="EMBL" id="BAB54449.1"/>
    </source>
</evidence>
<evidence type="ECO:0000256" key="1">
    <source>
        <dbReference type="ARBA" id="ARBA00009410"/>
    </source>
</evidence>
<gene>
    <name evidence="4" type="ordered locus">mlr9020</name>
</gene>
<evidence type="ECO:0000256" key="2">
    <source>
        <dbReference type="ARBA" id="ARBA00023002"/>
    </source>
</evidence>
<evidence type="ECO:0000259" key="3">
    <source>
        <dbReference type="Pfam" id="PF01266"/>
    </source>
</evidence>
<dbReference type="HOGENOM" id="CLU_007884_4_3_5"/>
<keyword evidence="2" id="KW-0560">Oxidoreductase</keyword>
<dbReference type="InterPro" id="IPR006076">
    <property type="entry name" value="FAD-dep_OxRdtase"/>
</dbReference>
<comment type="similarity">
    <text evidence="1">Belongs to the DadA oxidoreductase family.</text>
</comment>
<protein>
    <submittedName>
        <fullName evidence="4">AgaE</fullName>
    </submittedName>
</protein>
<dbReference type="GO" id="GO:0005737">
    <property type="term" value="C:cytoplasm"/>
    <property type="evidence" value="ECO:0007669"/>
    <property type="project" value="TreeGrafter"/>
</dbReference>
<dbReference type="AlphaFoldDB" id="Q982K7"/>
<dbReference type="EMBL" id="BA000013">
    <property type="protein sequence ID" value="BAB54449.1"/>
    <property type="molecule type" value="Genomic_DNA"/>
</dbReference>
<reference evidence="4 5" key="1">
    <citation type="journal article" date="2000" name="DNA Res.">
        <title>Complete genome structure of the nitrogen-fixing symbiotic bacterium Mesorhizobium loti.</title>
        <authorList>
            <person name="Kaneko T."/>
            <person name="Nakamura Y."/>
            <person name="Sato S."/>
            <person name="Asamizu E."/>
            <person name="Kato T."/>
            <person name="Sasamoto S."/>
            <person name="Watanabe A."/>
            <person name="Idesawa K."/>
            <person name="Ishikawa A."/>
            <person name="Kawashima K."/>
            <person name="Kimura T."/>
            <person name="Kishida Y."/>
            <person name="Kiyokawa C."/>
            <person name="Kohara M."/>
            <person name="Matsumoto M."/>
            <person name="Matsuno A."/>
            <person name="Mochizuki Y."/>
            <person name="Nakayama S."/>
            <person name="Nakazaki N."/>
            <person name="Shimpo S."/>
            <person name="Sugimoto M."/>
            <person name="Takeuchi C."/>
            <person name="Yamada M."/>
            <person name="Tabata S."/>
        </authorList>
    </citation>
    <scope>NUCLEOTIDE SEQUENCE [LARGE SCALE GENOMIC DNA]</scope>
    <source>
        <strain evidence="5">LMG 29417 / CECT 9101 / MAFF 303099</strain>
        <plasmid evidence="4 5">pMLa</plasmid>
    </source>
</reference>
<sequence length="449" mass="49081">MTDPSTEFSSITHQVNQTPRPIPARADVVVVGAGIIGTATALFLALRGLSVVVCEKGHVACEQSSRNWGWVRKMGRDPAELPMAIASAKLWAGMNALTGIETGFRETGIYYLCKDQKDIQKYEEWLAFAKVHDLDSSLLRQSGLKERFPTLKGHWEGALFTKSDGRAEPSMATQAMAASLRTRGGQIIEDCAVRCIETAGGSVHSVVTEHGEIRCKSVVLATGAWTRLFCGNLGIDFPQLKVIGSVMRTQRLDGPPECAVAGRDFAFRKRFDGGYTIAQKNANIAQIVPDSFRLFFQFLPAFRSEGNEIRLRFGSQFFREMNIPKRWRSDQVTPFETTRILNPKPSETILNAGLSNLRKVFPEFGNAKVEESWGCAIDVTPDAVPVIDTVGKTPGLVIASGFSGHGFGIGPAAAHLVADMVTAQRPIVPAEPFKLARLKQARRQESGST</sequence>
<dbReference type="GO" id="GO:0055130">
    <property type="term" value="P:D-alanine catabolic process"/>
    <property type="evidence" value="ECO:0007669"/>
    <property type="project" value="TreeGrafter"/>
</dbReference>
<dbReference type="Gene3D" id="3.30.9.10">
    <property type="entry name" value="D-Amino Acid Oxidase, subunit A, domain 2"/>
    <property type="match status" value="2"/>
</dbReference>
<dbReference type="GO" id="GO:0005886">
    <property type="term" value="C:plasma membrane"/>
    <property type="evidence" value="ECO:0007669"/>
    <property type="project" value="TreeGrafter"/>
</dbReference>
<name>Q982K7_RHILO</name>
<dbReference type="Gene3D" id="3.50.50.60">
    <property type="entry name" value="FAD/NAD(P)-binding domain"/>
    <property type="match status" value="2"/>
</dbReference>
<organism evidence="4 5">
    <name type="scientific">Mesorhizobium japonicum (strain LMG 29417 / CECT 9101 / MAFF 303099)</name>
    <name type="common">Mesorhizobium loti (strain MAFF 303099)</name>
    <dbReference type="NCBI Taxonomy" id="266835"/>
    <lineage>
        <taxon>Bacteria</taxon>
        <taxon>Pseudomonadati</taxon>
        <taxon>Pseudomonadota</taxon>
        <taxon>Alphaproteobacteria</taxon>
        <taxon>Hyphomicrobiales</taxon>
        <taxon>Phyllobacteriaceae</taxon>
        <taxon>Mesorhizobium</taxon>
    </lineage>
</organism>
<dbReference type="Proteomes" id="UP000000552">
    <property type="component" value="Plasmid pMLa"/>
</dbReference>
<dbReference type="Pfam" id="PF01266">
    <property type="entry name" value="DAO"/>
    <property type="match status" value="1"/>
</dbReference>
<feature type="domain" description="FAD dependent oxidoreductase" evidence="3">
    <location>
        <begin position="27"/>
        <end position="420"/>
    </location>
</feature>
<accession>Q982K7</accession>
<proteinExistence type="inferred from homology"/>
<dbReference type="SUPFAM" id="SSF51905">
    <property type="entry name" value="FAD/NAD(P)-binding domain"/>
    <property type="match status" value="1"/>
</dbReference>
<dbReference type="InterPro" id="IPR036188">
    <property type="entry name" value="FAD/NAD-bd_sf"/>
</dbReference>
<geneLocation type="plasmid" evidence="4 5">
    <name>pMLa</name>
</geneLocation>
<dbReference type="KEGG" id="mlo:mlr9020"/>
<evidence type="ECO:0000313" key="5">
    <source>
        <dbReference type="Proteomes" id="UP000000552"/>
    </source>
</evidence>
<dbReference type="PANTHER" id="PTHR13847">
    <property type="entry name" value="SARCOSINE DEHYDROGENASE-RELATED"/>
    <property type="match status" value="1"/>
</dbReference>
<dbReference type="PANTHER" id="PTHR13847:SF280">
    <property type="entry name" value="D-AMINO ACID DEHYDROGENASE"/>
    <property type="match status" value="1"/>
</dbReference>
<keyword evidence="4" id="KW-0614">Plasmid</keyword>